<dbReference type="SUPFAM" id="SSF56112">
    <property type="entry name" value="Protein kinase-like (PK-like)"/>
    <property type="match status" value="1"/>
</dbReference>
<dbReference type="Gene3D" id="1.10.510.10">
    <property type="entry name" value="Transferase(Phosphotransferase) domain 1"/>
    <property type="match status" value="1"/>
</dbReference>
<dbReference type="EMBL" id="CAJVPY010013834">
    <property type="protein sequence ID" value="CAG8742986.1"/>
    <property type="molecule type" value="Genomic_DNA"/>
</dbReference>
<evidence type="ECO:0000313" key="2">
    <source>
        <dbReference type="EMBL" id="CAG8742986.1"/>
    </source>
</evidence>
<comment type="similarity">
    <text evidence="1">Belongs to the sel-1 family.</text>
</comment>
<dbReference type="GO" id="GO:0036503">
    <property type="term" value="P:ERAD pathway"/>
    <property type="evidence" value="ECO:0007669"/>
    <property type="project" value="TreeGrafter"/>
</dbReference>
<dbReference type="Pfam" id="PF08238">
    <property type="entry name" value="Sel1"/>
    <property type="match status" value="3"/>
</dbReference>
<evidence type="ECO:0000313" key="3">
    <source>
        <dbReference type="Proteomes" id="UP000789405"/>
    </source>
</evidence>
<dbReference type="Proteomes" id="UP000789405">
    <property type="component" value="Unassembled WGS sequence"/>
</dbReference>
<protein>
    <submittedName>
        <fullName evidence="2">8334_t:CDS:1</fullName>
    </submittedName>
</protein>
<dbReference type="AlphaFoldDB" id="A0A9N9NJ87"/>
<gene>
    <name evidence="2" type="ORF">DERYTH_LOCUS16175</name>
</gene>
<dbReference type="Gene3D" id="1.25.40.10">
    <property type="entry name" value="Tetratricopeptide repeat domain"/>
    <property type="match status" value="1"/>
</dbReference>
<comment type="caution">
    <text evidence="2">The sequence shown here is derived from an EMBL/GenBank/DDBJ whole genome shotgun (WGS) entry which is preliminary data.</text>
</comment>
<dbReference type="InterPro" id="IPR011009">
    <property type="entry name" value="Kinase-like_dom_sf"/>
</dbReference>
<dbReference type="SUPFAM" id="SSF81901">
    <property type="entry name" value="HCP-like"/>
    <property type="match status" value="1"/>
</dbReference>
<name>A0A9N9NJ87_9GLOM</name>
<sequence>CKDLEQIGEGGFGIVYSATFQGVKYALKSLRKILRLQGEDIKDFRRETPSGYSDIYKKCWLTKPDERPTMDEILGTLNKLSETTTDFNIENKIDKLSNLSVKLSKIYIDSANNGTESLQISKLIEETIVKHQETSERMFEYLNENQDSDNSCILGLFYHEGIGTREDREAAFNMLEKTANEISFNMLEKPANEIPIAKFYLGECFRCGYGTKKNLKSAVSWYEKAANDGHARSMNALGLCHIKGIGVKINKNKAIDCFNKAYEMNYIPSCNNLEIVISSGEEQKQIKKRHSNFILKLQPKTFPLVNTVLQNVTKKELKLKGGIKRLLIMGIVIPKNVI</sequence>
<organism evidence="2 3">
    <name type="scientific">Dentiscutata erythropus</name>
    <dbReference type="NCBI Taxonomy" id="1348616"/>
    <lineage>
        <taxon>Eukaryota</taxon>
        <taxon>Fungi</taxon>
        <taxon>Fungi incertae sedis</taxon>
        <taxon>Mucoromycota</taxon>
        <taxon>Glomeromycotina</taxon>
        <taxon>Glomeromycetes</taxon>
        <taxon>Diversisporales</taxon>
        <taxon>Gigasporaceae</taxon>
        <taxon>Dentiscutata</taxon>
    </lineage>
</organism>
<dbReference type="GO" id="GO:0005789">
    <property type="term" value="C:endoplasmic reticulum membrane"/>
    <property type="evidence" value="ECO:0007669"/>
    <property type="project" value="TreeGrafter"/>
</dbReference>
<accession>A0A9N9NJ87</accession>
<dbReference type="InterPro" id="IPR006597">
    <property type="entry name" value="Sel1-like"/>
</dbReference>
<dbReference type="InterPro" id="IPR050767">
    <property type="entry name" value="Sel1_AlgK"/>
</dbReference>
<dbReference type="InterPro" id="IPR011990">
    <property type="entry name" value="TPR-like_helical_dom_sf"/>
</dbReference>
<dbReference type="PANTHER" id="PTHR11102:SF162">
    <property type="entry name" value="HCP-LIKE PROTEIN"/>
    <property type="match status" value="1"/>
</dbReference>
<reference evidence="2" key="1">
    <citation type="submission" date="2021-06" db="EMBL/GenBank/DDBJ databases">
        <authorList>
            <person name="Kallberg Y."/>
            <person name="Tangrot J."/>
            <person name="Rosling A."/>
        </authorList>
    </citation>
    <scope>NUCLEOTIDE SEQUENCE</scope>
    <source>
        <strain evidence="2">MA453B</strain>
    </source>
</reference>
<dbReference type="PANTHER" id="PTHR11102">
    <property type="entry name" value="SEL-1-LIKE PROTEIN"/>
    <property type="match status" value="1"/>
</dbReference>
<keyword evidence="3" id="KW-1185">Reference proteome</keyword>
<dbReference type="SMART" id="SM00671">
    <property type="entry name" value="SEL1"/>
    <property type="match status" value="3"/>
</dbReference>
<evidence type="ECO:0000256" key="1">
    <source>
        <dbReference type="ARBA" id="ARBA00038101"/>
    </source>
</evidence>
<proteinExistence type="inferred from homology"/>
<dbReference type="OrthoDB" id="9922773at2759"/>
<feature type="non-terminal residue" evidence="2">
    <location>
        <position position="338"/>
    </location>
</feature>